<proteinExistence type="predicted"/>
<protein>
    <submittedName>
        <fullName evidence="1">Uncharacterized protein</fullName>
    </submittedName>
</protein>
<dbReference type="EMBL" id="BSYR01000003">
    <property type="protein sequence ID" value="GMI65498.1"/>
    <property type="molecule type" value="Genomic_DNA"/>
</dbReference>
<evidence type="ECO:0000313" key="1">
    <source>
        <dbReference type="EMBL" id="GMI65498.1"/>
    </source>
</evidence>
<evidence type="ECO:0000313" key="2">
    <source>
        <dbReference type="Proteomes" id="UP001165190"/>
    </source>
</evidence>
<dbReference type="Proteomes" id="UP001165190">
    <property type="component" value="Unassembled WGS sequence"/>
</dbReference>
<organism evidence="1 2">
    <name type="scientific">Hibiscus trionum</name>
    <name type="common">Flower of an hour</name>
    <dbReference type="NCBI Taxonomy" id="183268"/>
    <lineage>
        <taxon>Eukaryota</taxon>
        <taxon>Viridiplantae</taxon>
        <taxon>Streptophyta</taxon>
        <taxon>Embryophyta</taxon>
        <taxon>Tracheophyta</taxon>
        <taxon>Spermatophyta</taxon>
        <taxon>Magnoliopsida</taxon>
        <taxon>eudicotyledons</taxon>
        <taxon>Gunneridae</taxon>
        <taxon>Pentapetalae</taxon>
        <taxon>rosids</taxon>
        <taxon>malvids</taxon>
        <taxon>Malvales</taxon>
        <taxon>Malvaceae</taxon>
        <taxon>Malvoideae</taxon>
        <taxon>Hibiscus</taxon>
    </lineage>
</organism>
<keyword evidence="2" id="KW-1185">Reference proteome</keyword>
<accession>A0A9W7GVY8</accession>
<dbReference type="OrthoDB" id="1751997at2759"/>
<dbReference type="AlphaFoldDB" id="A0A9W7GVY8"/>
<gene>
    <name evidence="1" type="ORF">HRI_000219100</name>
</gene>
<sequence>MGVALCCIFVNDDASRDENIGYKAVIHCRNSGQAACDESVFLDGYDRGVDESGFFLGKEYNQTIKKDHLFLRYWPRDILYPFSLEDKCGASETKNLSTSDYSNQECDELELSSRSGPSDNFVKVMKCGVQIMYEKDLEDIQLIKEQHRNQICTKIEEMNEDSAADESIANGALGKRKCDIYEGMEAVPQPKGMEKLFAFLMGRAGKKH</sequence>
<reference evidence="1" key="1">
    <citation type="submission" date="2023-05" db="EMBL/GenBank/DDBJ databases">
        <title>Genome and transcriptome analyses reveal genes involved in the formation of fine ridges on petal epidermal cells in Hibiscus trionum.</title>
        <authorList>
            <person name="Koshimizu S."/>
            <person name="Masuda S."/>
            <person name="Ishii T."/>
            <person name="Shirasu K."/>
            <person name="Hoshino A."/>
            <person name="Arita M."/>
        </authorList>
    </citation>
    <scope>NUCLEOTIDE SEQUENCE</scope>
    <source>
        <strain evidence="1">Hamamatsu line</strain>
    </source>
</reference>
<name>A0A9W7GVY8_HIBTR</name>
<comment type="caution">
    <text evidence="1">The sequence shown here is derived from an EMBL/GenBank/DDBJ whole genome shotgun (WGS) entry which is preliminary data.</text>
</comment>